<dbReference type="PROSITE" id="PS50966">
    <property type="entry name" value="ZF_SWIM"/>
    <property type="match status" value="1"/>
</dbReference>
<keyword evidence="1" id="KW-0479">Metal-binding</keyword>
<protein>
    <recommendedName>
        <fullName evidence="2">SWIM-type domain-containing protein</fullName>
    </recommendedName>
</protein>
<evidence type="ECO:0000313" key="4">
    <source>
        <dbReference type="Proteomes" id="UP000499080"/>
    </source>
</evidence>
<organism evidence="3 4">
    <name type="scientific">Araneus ventricosus</name>
    <name type="common">Orbweaver spider</name>
    <name type="synonym">Epeira ventricosa</name>
    <dbReference type="NCBI Taxonomy" id="182803"/>
    <lineage>
        <taxon>Eukaryota</taxon>
        <taxon>Metazoa</taxon>
        <taxon>Ecdysozoa</taxon>
        <taxon>Arthropoda</taxon>
        <taxon>Chelicerata</taxon>
        <taxon>Arachnida</taxon>
        <taxon>Araneae</taxon>
        <taxon>Araneomorphae</taxon>
        <taxon>Entelegynae</taxon>
        <taxon>Araneoidea</taxon>
        <taxon>Araneidae</taxon>
        <taxon>Araneus</taxon>
    </lineage>
</organism>
<dbReference type="InterPro" id="IPR021109">
    <property type="entry name" value="Peptidase_aspartic_dom_sf"/>
</dbReference>
<keyword evidence="4" id="KW-1185">Reference proteome</keyword>
<keyword evidence="1" id="KW-0863">Zinc-finger</keyword>
<keyword evidence="1" id="KW-0862">Zinc</keyword>
<comment type="caution">
    <text evidence="3">The sequence shown here is derived from an EMBL/GenBank/DDBJ whole genome shotgun (WGS) entry which is preliminary data.</text>
</comment>
<evidence type="ECO:0000256" key="1">
    <source>
        <dbReference type="PROSITE-ProRule" id="PRU00325"/>
    </source>
</evidence>
<dbReference type="AlphaFoldDB" id="A0A4Y2I4C3"/>
<sequence>MTEVLIEKKRAALRTAVTKYIQQLEKELKKNEPDDGEVEEPLEHLIEKFESFKVVVSVSGASRGCYIYKDFITTVLGHPVSSCSERSEQGLRSKPQRIAAQSSWGLASFSEQGAEPPSSYEKGSLFQVFKGFSSLISGLQSKIKSLVKDTTIYRVFLAIIRQKRITEKIVTDEDATLSNSSHSKEVLLQALVVCIQGKRSDTFVRVILDTGSQKSYISKFIAEKLQLKCMGEETTVHGLFGGIERSEKHERYVVTLSDVFNSYSCEIEVMDKKRICTPIPKLKDSELLNELKEHGIFVSNASMSEGYYLFEREPNEIHMLLGADVIGNLLKREVKHLRGGLVAVNTHLGWTVMGKLKVENEKHFNVLLSLYVSDNCIKELWNLVGWLRFNGARAILAKLRQSKGNNSVVTRMKQGLELYNDKFLSDLRFVIPEDGKFTITADVRAAMKKRVKYQPVSEVQTDCKVLQAHCACAVGAVPAYCKHVFTLLHAVSDYSKQKLYAAPTAKLQTWHQPKTVKTVPLPCQEVFGKPSTYEGPSNTNFNCGALKDFSLPICDACMESVEAKYKLTIPLPAVACSNIGINEFPDDLMLRKMLFINMHYSKDLSELHEIEKKTVEQKSLEWQNGRKIRLTGSNIKDIATRVKDFENLAASIRHKKDMDISFIPAVAYVIQNEEYVRQWYIARNPQCVVRKTGLESGGHMHLCLGYKRECTEKSLYSLG</sequence>
<feature type="domain" description="SWIM-type" evidence="2">
    <location>
        <begin position="455"/>
        <end position="492"/>
    </location>
</feature>
<name>A0A4Y2I4C3_ARAVE</name>
<dbReference type="Proteomes" id="UP000499080">
    <property type="component" value="Unassembled WGS sequence"/>
</dbReference>
<dbReference type="InterPro" id="IPR011604">
    <property type="entry name" value="PDDEXK-like_dom_sf"/>
</dbReference>
<dbReference type="Gene3D" id="3.90.320.10">
    <property type="match status" value="1"/>
</dbReference>
<dbReference type="EMBL" id="BGPR01002373">
    <property type="protein sequence ID" value="GBM72370.1"/>
    <property type="molecule type" value="Genomic_DNA"/>
</dbReference>
<dbReference type="OrthoDB" id="6436398at2759"/>
<dbReference type="GO" id="GO:0008270">
    <property type="term" value="F:zinc ion binding"/>
    <property type="evidence" value="ECO:0007669"/>
    <property type="project" value="UniProtKB-KW"/>
</dbReference>
<evidence type="ECO:0000313" key="3">
    <source>
        <dbReference type="EMBL" id="GBM72370.1"/>
    </source>
</evidence>
<dbReference type="InterPro" id="IPR007527">
    <property type="entry name" value="Znf_SWIM"/>
</dbReference>
<dbReference type="Gene3D" id="2.40.70.10">
    <property type="entry name" value="Acid Proteases"/>
    <property type="match status" value="1"/>
</dbReference>
<proteinExistence type="predicted"/>
<evidence type="ECO:0000259" key="2">
    <source>
        <dbReference type="PROSITE" id="PS50966"/>
    </source>
</evidence>
<reference evidence="3 4" key="1">
    <citation type="journal article" date="2019" name="Sci. Rep.">
        <title>Orb-weaving spider Araneus ventricosus genome elucidates the spidroin gene catalogue.</title>
        <authorList>
            <person name="Kono N."/>
            <person name="Nakamura H."/>
            <person name="Ohtoshi R."/>
            <person name="Moran D.A.P."/>
            <person name="Shinohara A."/>
            <person name="Yoshida Y."/>
            <person name="Fujiwara M."/>
            <person name="Mori M."/>
            <person name="Tomita M."/>
            <person name="Arakawa K."/>
        </authorList>
    </citation>
    <scope>NUCLEOTIDE SEQUENCE [LARGE SCALE GENOMIC DNA]</scope>
</reference>
<gene>
    <name evidence="3" type="ORF">AVEN_178047_1</name>
</gene>
<accession>A0A4Y2I4C3</accession>